<comment type="similarity">
    <text evidence="1 2">Belongs to the anti-sigma-factor antagonist family.</text>
</comment>
<dbReference type="InterPro" id="IPR003658">
    <property type="entry name" value="Anti-sigma_ant"/>
</dbReference>
<dbReference type="InterPro" id="IPR002645">
    <property type="entry name" value="STAS_dom"/>
</dbReference>
<keyword evidence="5" id="KW-1185">Reference proteome</keyword>
<protein>
    <recommendedName>
        <fullName evidence="2">Anti-sigma factor antagonist</fullName>
    </recommendedName>
</protein>
<proteinExistence type="inferred from homology"/>
<dbReference type="SUPFAM" id="SSF52091">
    <property type="entry name" value="SpoIIaa-like"/>
    <property type="match status" value="1"/>
</dbReference>
<dbReference type="PANTHER" id="PTHR33495">
    <property type="entry name" value="ANTI-SIGMA FACTOR ANTAGONIST TM_1081-RELATED-RELATED"/>
    <property type="match status" value="1"/>
</dbReference>
<sequence>MYPEKKFNIYKEVMADEIVVYLSGELDLSVAAEMRSDLEPFINQTKRALTLNLKDLKYIDSTGIGILVSILKTRDALQAPFGVEEIPPKINRLFDITGISQYIHPIEGSSERKEEII</sequence>
<dbReference type="CDD" id="cd07043">
    <property type="entry name" value="STAS_anti-anti-sigma_factors"/>
    <property type="match status" value="1"/>
</dbReference>
<comment type="caution">
    <text evidence="4">The sequence shown here is derived from an EMBL/GenBank/DDBJ whole genome shotgun (WGS) entry which is preliminary data.</text>
</comment>
<gene>
    <name evidence="4" type="ORF">ACFQ03_10545</name>
</gene>
<evidence type="ECO:0000259" key="3">
    <source>
        <dbReference type="PROSITE" id="PS50801"/>
    </source>
</evidence>
<dbReference type="Pfam" id="PF01740">
    <property type="entry name" value="STAS"/>
    <property type="match status" value="1"/>
</dbReference>
<organism evidence="4 5">
    <name type="scientific">Paenibacillus residui</name>
    <dbReference type="NCBI Taxonomy" id="629724"/>
    <lineage>
        <taxon>Bacteria</taxon>
        <taxon>Bacillati</taxon>
        <taxon>Bacillota</taxon>
        <taxon>Bacilli</taxon>
        <taxon>Bacillales</taxon>
        <taxon>Paenibacillaceae</taxon>
        <taxon>Paenibacillus</taxon>
    </lineage>
</organism>
<dbReference type="EMBL" id="JBHTIU010000031">
    <property type="protein sequence ID" value="MFD0869590.1"/>
    <property type="molecule type" value="Genomic_DNA"/>
</dbReference>
<dbReference type="InterPro" id="IPR036513">
    <property type="entry name" value="STAS_dom_sf"/>
</dbReference>
<accession>A0ABW3D8V0</accession>
<dbReference type="NCBIfam" id="TIGR00377">
    <property type="entry name" value="ant_ant_sig"/>
    <property type="match status" value="1"/>
</dbReference>
<evidence type="ECO:0000256" key="1">
    <source>
        <dbReference type="ARBA" id="ARBA00009013"/>
    </source>
</evidence>
<dbReference type="Gene3D" id="3.30.750.24">
    <property type="entry name" value="STAS domain"/>
    <property type="match status" value="1"/>
</dbReference>
<evidence type="ECO:0000256" key="2">
    <source>
        <dbReference type="RuleBase" id="RU003749"/>
    </source>
</evidence>
<dbReference type="PANTHER" id="PTHR33495:SF2">
    <property type="entry name" value="ANTI-SIGMA FACTOR ANTAGONIST TM_1081-RELATED"/>
    <property type="match status" value="1"/>
</dbReference>
<feature type="domain" description="STAS" evidence="3">
    <location>
        <begin position="7"/>
        <end position="117"/>
    </location>
</feature>
<evidence type="ECO:0000313" key="5">
    <source>
        <dbReference type="Proteomes" id="UP001597120"/>
    </source>
</evidence>
<evidence type="ECO:0000313" key="4">
    <source>
        <dbReference type="EMBL" id="MFD0869590.1"/>
    </source>
</evidence>
<name>A0ABW3D8V0_9BACL</name>
<dbReference type="Proteomes" id="UP001597120">
    <property type="component" value="Unassembled WGS sequence"/>
</dbReference>
<reference evidence="5" key="1">
    <citation type="journal article" date="2019" name="Int. J. Syst. Evol. Microbiol.">
        <title>The Global Catalogue of Microorganisms (GCM) 10K type strain sequencing project: providing services to taxonomists for standard genome sequencing and annotation.</title>
        <authorList>
            <consortium name="The Broad Institute Genomics Platform"/>
            <consortium name="The Broad Institute Genome Sequencing Center for Infectious Disease"/>
            <person name="Wu L."/>
            <person name="Ma J."/>
        </authorList>
    </citation>
    <scope>NUCLEOTIDE SEQUENCE [LARGE SCALE GENOMIC DNA]</scope>
    <source>
        <strain evidence="5">CCUG 57263</strain>
    </source>
</reference>
<dbReference type="PROSITE" id="PS50801">
    <property type="entry name" value="STAS"/>
    <property type="match status" value="1"/>
</dbReference>
<dbReference type="RefSeq" id="WP_144934696.1">
    <property type="nucleotide sequence ID" value="NZ_JBHTIU010000031.1"/>
</dbReference>